<proteinExistence type="predicted"/>
<dbReference type="Proteomes" id="UP000307720">
    <property type="component" value="Unassembled WGS sequence"/>
</dbReference>
<keyword evidence="2" id="KW-1185">Reference proteome</keyword>
<name>A0AC61QY26_9FIRM</name>
<protein>
    <submittedName>
        <fullName evidence="1">Uncharacterized protein</fullName>
    </submittedName>
</protein>
<accession>A0AC61QY26</accession>
<gene>
    <name evidence="1" type="ORF">E5357_12180</name>
</gene>
<organism evidence="1 2">
    <name type="scientific">Hominisplanchenecus murintestinalis</name>
    <dbReference type="NCBI Taxonomy" id="2941517"/>
    <lineage>
        <taxon>Bacteria</taxon>
        <taxon>Bacillati</taxon>
        <taxon>Bacillota</taxon>
        <taxon>Clostridia</taxon>
        <taxon>Lachnospirales</taxon>
        <taxon>Lachnospiraceae</taxon>
        <taxon>Hominisplanchenecus</taxon>
    </lineage>
</organism>
<dbReference type="EMBL" id="SRZB01000029">
    <property type="protein sequence ID" value="TGX97585.1"/>
    <property type="molecule type" value="Genomic_DNA"/>
</dbReference>
<sequence>MANTFNDKMAGKKAFVCIMTKKGDVQQKLEICNGNTVCASCSNVKTIQAIAEKLMAGFGDAAFQQLPDIA</sequence>
<comment type="caution">
    <text evidence="1">The sequence shown here is derived from an EMBL/GenBank/DDBJ whole genome shotgun (WGS) entry which is preliminary data.</text>
</comment>
<evidence type="ECO:0000313" key="2">
    <source>
        <dbReference type="Proteomes" id="UP000307720"/>
    </source>
</evidence>
<evidence type="ECO:0000313" key="1">
    <source>
        <dbReference type="EMBL" id="TGX97585.1"/>
    </source>
</evidence>
<reference evidence="1" key="1">
    <citation type="submission" date="2019-04" db="EMBL/GenBank/DDBJ databases">
        <title>Microbes associate with the intestines of laboratory mice.</title>
        <authorList>
            <person name="Navarre W."/>
            <person name="Wong E."/>
            <person name="Huang K."/>
            <person name="Tropini C."/>
            <person name="Ng K."/>
            <person name="Yu B."/>
        </authorList>
    </citation>
    <scope>NUCLEOTIDE SEQUENCE</scope>
    <source>
        <strain evidence="1">NM72_1-8</strain>
    </source>
</reference>